<evidence type="ECO:0000256" key="1">
    <source>
        <dbReference type="ARBA" id="ARBA00022441"/>
    </source>
</evidence>
<dbReference type="Pfam" id="PF00651">
    <property type="entry name" value="BTB"/>
    <property type="match status" value="1"/>
</dbReference>
<reference evidence="5" key="2">
    <citation type="submission" date="2022-06" db="UniProtKB">
        <authorList>
            <consortium name="EnsemblMetazoa"/>
        </authorList>
    </citation>
    <scope>IDENTIFICATION</scope>
</reference>
<evidence type="ECO:0000259" key="4">
    <source>
        <dbReference type="PROSITE" id="PS50097"/>
    </source>
</evidence>
<dbReference type="SUPFAM" id="SSF54695">
    <property type="entry name" value="POZ domain"/>
    <property type="match status" value="1"/>
</dbReference>
<reference evidence="6" key="1">
    <citation type="submission" date="2010-06" db="EMBL/GenBank/DDBJ databases">
        <authorList>
            <person name="Jiang H."/>
            <person name="Abraham K."/>
            <person name="Ali S."/>
            <person name="Alsbrooks S.L."/>
            <person name="Anim B.N."/>
            <person name="Anosike U.S."/>
            <person name="Attaway T."/>
            <person name="Bandaranaike D.P."/>
            <person name="Battles P.K."/>
            <person name="Bell S.N."/>
            <person name="Bell A.V."/>
            <person name="Beltran B."/>
            <person name="Bickham C."/>
            <person name="Bustamante Y."/>
            <person name="Caleb T."/>
            <person name="Canada A."/>
            <person name="Cardenas V."/>
            <person name="Carter K."/>
            <person name="Chacko J."/>
            <person name="Chandrabose M.N."/>
            <person name="Chavez D."/>
            <person name="Chavez A."/>
            <person name="Chen L."/>
            <person name="Chu H.-S."/>
            <person name="Claassen K.J."/>
            <person name="Cockrell R."/>
            <person name="Collins M."/>
            <person name="Cooper J.A."/>
            <person name="Cree A."/>
            <person name="Curry S.M."/>
            <person name="Da Y."/>
            <person name="Dao M.D."/>
            <person name="Das B."/>
            <person name="Davila M.-L."/>
            <person name="Davy-Carroll L."/>
            <person name="Denson S."/>
            <person name="Dinh H."/>
            <person name="Ebong V.E."/>
            <person name="Edwards J.R."/>
            <person name="Egan A."/>
            <person name="El-Daye J."/>
            <person name="Escobedo L."/>
            <person name="Fernandez S."/>
            <person name="Fernando P.R."/>
            <person name="Flagg N."/>
            <person name="Forbes L.D."/>
            <person name="Fowler R.G."/>
            <person name="Fu Q."/>
            <person name="Gabisi R.A."/>
            <person name="Ganer J."/>
            <person name="Garbino Pronczuk A."/>
            <person name="Garcia R.M."/>
            <person name="Garner T."/>
            <person name="Garrett T.E."/>
            <person name="Gonzalez D.A."/>
            <person name="Hamid H."/>
            <person name="Hawkins E.S."/>
            <person name="Hirani K."/>
            <person name="Hogues M.E."/>
            <person name="Hollins B."/>
            <person name="Hsiao C.-H."/>
            <person name="Jabil R."/>
            <person name="James M.L."/>
            <person name="Jhangiani S.N."/>
            <person name="Johnson B."/>
            <person name="Johnson Q."/>
            <person name="Joshi V."/>
            <person name="Kalu J.B."/>
            <person name="Kam C."/>
            <person name="Kashfia A."/>
            <person name="Keebler J."/>
            <person name="Kisamo H."/>
            <person name="Kovar C.L."/>
            <person name="Lago L.A."/>
            <person name="Lai C.-Y."/>
            <person name="Laidlaw J."/>
            <person name="Lara F."/>
            <person name="Le T.-K."/>
            <person name="Lee S.L."/>
            <person name="Legall F.H."/>
            <person name="Lemon S.J."/>
            <person name="Lewis L.R."/>
            <person name="Li B."/>
            <person name="Liu Y."/>
            <person name="Liu Y.-S."/>
            <person name="Lopez J."/>
            <person name="Lozado R.J."/>
            <person name="Lu J."/>
            <person name="Madu R.C."/>
            <person name="Maheshwari M."/>
            <person name="Maheshwari R."/>
            <person name="Malloy K."/>
            <person name="Martinez E."/>
            <person name="Mathew T."/>
            <person name="Mercado I.C."/>
            <person name="Mercado C."/>
            <person name="Meyer B."/>
            <person name="Montgomery K."/>
            <person name="Morgan M.B."/>
            <person name="Munidasa M."/>
            <person name="Nazareth L.V."/>
            <person name="Nelson J."/>
            <person name="Ng B.M."/>
            <person name="Nguyen N.B."/>
            <person name="Nguyen P.Q."/>
            <person name="Nguyen T."/>
            <person name="Obregon M."/>
            <person name="Okwuonu G.O."/>
            <person name="Onwere C.G."/>
            <person name="Orozco G."/>
            <person name="Parra A."/>
            <person name="Patel S."/>
            <person name="Patil S."/>
            <person name="Perez A."/>
            <person name="Perez Y."/>
            <person name="Pham C."/>
            <person name="Primus E.L."/>
            <person name="Pu L.-L."/>
            <person name="Puazo M."/>
            <person name="Qin X."/>
            <person name="Quiroz J.B."/>
            <person name="Reese J."/>
            <person name="Richards S."/>
            <person name="Rives C.M."/>
            <person name="Robberts R."/>
            <person name="Ruiz S.J."/>
            <person name="Ruiz M.J."/>
            <person name="Santibanez J."/>
            <person name="Schneider B.W."/>
            <person name="Sisson I."/>
            <person name="Smith M."/>
            <person name="Sodergren E."/>
            <person name="Song X.-Z."/>
            <person name="Song B.B."/>
            <person name="Summersgill H."/>
            <person name="Thelus R."/>
            <person name="Thornton R.D."/>
            <person name="Trejos Z.Y."/>
            <person name="Usmani K."/>
            <person name="Vattathil S."/>
            <person name="Villasana D."/>
            <person name="Walker D.L."/>
            <person name="Wang S."/>
            <person name="Wang K."/>
            <person name="White C.S."/>
            <person name="Williams A.C."/>
            <person name="Williamson J."/>
            <person name="Wilson K."/>
            <person name="Woghiren I.O."/>
            <person name="Woodworth J.R."/>
            <person name="Worley K.C."/>
            <person name="Wright R.A."/>
            <person name="Wu W."/>
            <person name="Young L."/>
            <person name="Zhang L."/>
            <person name="Zhang J."/>
            <person name="Zhu Y."/>
            <person name="Muzny D.M."/>
            <person name="Weinstock G."/>
            <person name="Gibbs R.A."/>
        </authorList>
    </citation>
    <scope>NUCLEOTIDE SEQUENCE [LARGE SCALE GENOMIC DNA]</scope>
    <source>
        <strain evidence="6">LSR1</strain>
    </source>
</reference>
<dbReference type="EnsemblMetazoa" id="XM_029491869.1">
    <property type="protein sequence ID" value="XP_029347729.1"/>
    <property type="gene ID" value="LOC100160286"/>
</dbReference>
<protein>
    <recommendedName>
        <fullName evidence="4">BTB domain-containing protein</fullName>
    </recommendedName>
</protein>
<dbReference type="EnsemblMetazoa" id="XM_029491868.1">
    <property type="protein sequence ID" value="XP_029347728.1"/>
    <property type="gene ID" value="LOC100160286"/>
</dbReference>
<keyword evidence="1" id="KW-0880">Kelch repeat</keyword>
<organism evidence="5 6">
    <name type="scientific">Acyrthosiphon pisum</name>
    <name type="common">Pea aphid</name>
    <dbReference type="NCBI Taxonomy" id="7029"/>
    <lineage>
        <taxon>Eukaryota</taxon>
        <taxon>Metazoa</taxon>
        <taxon>Ecdysozoa</taxon>
        <taxon>Arthropoda</taxon>
        <taxon>Hexapoda</taxon>
        <taxon>Insecta</taxon>
        <taxon>Pterygota</taxon>
        <taxon>Neoptera</taxon>
        <taxon>Paraneoptera</taxon>
        <taxon>Hemiptera</taxon>
        <taxon>Sternorrhyncha</taxon>
        <taxon>Aphidomorpha</taxon>
        <taxon>Aphidoidea</taxon>
        <taxon>Aphididae</taxon>
        <taxon>Macrosiphini</taxon>
        <taxon>Acyrthosiphon</taxon>
    </lineage>
</organism>
<dbReference type="Proteomes" id="UP000007819">
    <property type="component" value="Chromosome X"/>
</dbReference>
<dbReference type="InterPro" id="IPR000210">
    <property type="entry name" value="BTB/POZ_dom"/>
</dbReference>
<accession>A0A8R2JW68</accession>
<dbReference type="PANTHER" id="PTHR24412">
    <property type="entry name" value="KELCH PROTEIN"/>
    <property type="match status" value="1"/>
</dbReference>
<keyword evidence="6" id="KW-1185">Reference proteome</keyword>
<name>A0A8R2JW68_ACYPI</name>
<dbReference type="KEGG" id="api:100160286"/>
<feature type="domain" description="BTB" evidence="4">
    <location>
        <begin position="41"/>
        <end position="108"/>
    </location>
</feature>
<sequence>MQNTNQIPVSRKCKPAKTYKKSSFDDIYKGFQTLLKGEFFCDIKLKTDNQKIITAHKVVLSAASPYFHAIFTNRAERNHDLVAIRNVDYTALQLLVNYIYSGQIVVTKENVQNLLTAVDILEVQDVKEACCDFLQSQLCPTNCIGINALADLHGCTELRNISELYILQHFSYKI</sequence>
<dbReference type="PANTHER" id="PTHR24412:SF466">
    <property type="entry name" value="RING CANAL KELCH PROTEIN"/>
    <property type="match status" value="1"/>
</dbReference>
<dbReference type="SMART" id="SM00225">
    <property type="entry name" value="BTB"/>
    <property type="match status" value="1"/>
</dbReference>
<dbReference type="OrthoDB" id="6418787at2759"/>
<dbReference type="InterPro" id="IPR011333">
    <property type="entry name" value="SKP1/BTB/POZ_sf"/>
</dbReference>
<evidence type="ECO:0000256" key="3">
    <source>
        <dbReference type="ARBA" id="ARBA00023203"/>
    </source>
</evidence>
<dbReference type="RefSeq" id="XP_029347728.1">
    <property type="nucleotide sequence ID" value="XM_029491868.1"/>
</dbReference>
<dbReference type="RefSeq" id="XP_029347727.1">
    <property type="nucleotide sequence ID" value="XM_029491867.1"/>
</dbReference>
<dbReference type="RefSeq" id="XP_029347729.1">
    <property type="nucleotide sequence ID" value="XM_029491869.1"/>
</dbReference>
<keyword evidence="3" id="KW-0009">Actin-binding</keyword>
<evidence type="ECO:0000313" key="6">
    <source>
        <dbReference type="Proteomes" id="UP000007819"/>
    </source>
</evidence>
<dbReference type="EnsemblMetazoa" id="XM_029491867.1">
    <property type="protein sequence ID" value="XP_029347727.1"/>
    <property type="gene ID" value="LOC100160286"/>
</dbReference>
<keyword evidence="2" id="KW-0677">Repeat</keyword>
<dbReference type="PROSITE" id="PS50097">
    <property type="entry name" value="BTB"/>
    <property type="match status" value="1"/>
</dbReference>
<dbReference type="AlphaFoldDB" id="A0A8R2JW68"/>
<dbReference type="Gene3D" id="3.30.710.10">
    <property type="entry name" value="Potassium Channel Kv1.1, Chain A"/>
    <property type="match status" value="1"/>
</dbReference>
<proteinExistence type="predicted"/>
<dbReference type="GeneID" id="100160286"/>
<evidence type="ECO:0000256" key="2">
    <source>
        <dbReference type="ARBA" id="ARBA00022737"/>
    </source>
</evidence>
<evidence type="ECO:0000313" key="5">
    <source>
        <dbReference type="EnsemblMetazoa" id="XP_029347727.1"/>
    </source>
</evidence>
<dbReference type="Gene3D" id="1.25.40.420">
    <property type="match status" value="1"/>
</dbReference>